<dbReference type="PANTHER" id="PTHR13271">
    <property type="entry name" value="UNCHARACTERIZED PUTATIVE METHYLTRANSFERASE"/>
    <property type="match status" value="1"/>
</dbReference>
<dbReference type="Pfam" id="PF09273">
    <property type="entry name" value="Rubis-subs-bind"/>
    <property type="match status" value="1"/>
</dbReference>
<evidence type="ECO:0000256" key="1">
    <source>
        <dbReference type="ARBA" id="ARBA00022603"/>
    </source>
</evidence>
<evidence type="ECO:0000256" key="2">
    <source>
        <dbReference type="ARBA" id="ARBA00022679"/>
    </source>
</evidence>
<dbReference type="CDD" id="cd10527">
    <property type="entry name" value="SET_LSMT"/>
    <property type="match status" value="1"/>
</dbReference>
<dbReference type="InterPro" id="IPR046341">
    <property type="entry name" value="SET_dom_sf"/>
</dbReference>
<dbReference type="Gene3D" id="3.90.1410.10">
    <property type="entry name" value="set domain protein methyltransferase, domain 1"/>
    <property type="match status" value="1"/>
</dbReference>
<name>A0A382AT05_9ZZZZ</name>
<evidence type="ECO:0000259" key="4">
    <source>
        <dbReference type="PROSITE" id="PS50280"/>
    </source>
</evidence>
<gene>
    <name evidence="5" type="ORF">METZ01_LOCUS157285</name>
</gene>
<dbReference type="AlphaFoldDB" id="A0A382AT05"/>
<organism evidence="5">
    <name type="scientific">marine metagenome</name>
    <dbReference type="NCBI Taxonomy" id="408172"/>
    <lineage>
        <taxon>unclassified sequences</taxon>
        <taxon>metagenomes</taxon>
        <taxon>ecological metagenomes</taxon>
    </lineage>
</organism>
<keyword evidence="2" id="KW-0808">Transferase</keyword>
<reference evidence="5" key="1">
    <citation type="submission" date="2018-05" db="EMBL/GenBank/DDBJ databases">
        <authorList>
            <person name="Lanie J.A."/>
            <person name="Ng W.-L."/>
            <person name="Kazmierczak K.M."/>
            <person name="Andrzejewski T.M."/>
            <person name="Davidsen T.M."/>
            <person name="Wayne K.J."/>
            <person name="Tettelin H."/>
            <person name="Glass J.I."/>
            <person name="Rusch D."/>
            <person name="Podicherti R."/>
            <person name="Tsui H.-C.T."/>
            <person name="Winkler M.E."/>
        </authorList>
    </citation>
    <scope>NUCLEOTIDE SEQUENCE</scope>
</reference>
<feature type="domain" description="SET" evidence="4">
    <location>
        <begin position="143"/>
        <end position="238"/>
    </location>
</feature>
<dbReference type="PANTHER" id="PTHR13271:SF137">
    <property type="entry name" value="SET DOMAIN-CONTAINING PROTEIN"/>
    <property type="match status" value="1"/>
</dbReference>
<evidence type="ECO:0000313" key="5">
    <source>
        <dbReference type="EMBL" id="SVB04431.1"/>
    </source>
</evidence>
<evidence type="ECO:0000256" key="3">
    <source>
        <dbReference type="ARBA" id="ARBA00022691"/>
    </source>
</evidence>
<sequence length="329" mass="38278">MTTNKCVSRDKLLKKLKTWFVKNKGKTKITIVISGKECASNATANVKLNDNNNVISIPKSLLIVADDVYHLPIWNTNIRYSNINNKSKLAIAVLWHKNKGTKSFFNHYINILPKNLKHIPIFWTKKVKNLVENTYFGLLLQNRKIELDNEYNDVKKCLNRKLKITKKEFMWARHIVGSRNFGIMINGISKNILAPFGDMLNHSDTNNVSWSFNDNSNAFEFKSNRIILKNEIINITYGKTKMDYYVLLYYGFFPQRNRQIIFDGYVLSNIKQNLPKSVQKKIKKHLDSFPTTLEQDIKTYKTMNTSKESNLIVATKVLINEKEILNLHI</sequence>
<dbReference type="GO" id="GO:0016279">
    <property type="term" value="F:protein-lysine N-methyltransferase activity"/>
    <property type="evidence" value="ECO:0007669"/>
    <property type="project" value="TreeGrafter"/>
</dbReference>
<protein>
    <recommendedName>
        <fullName evidence="4">SET domain-containing protein</fullName>
    </recommendedName>
</protein>
<dbReference type="InterPro" id="IPR036464">
    <property type="entry name" value="Rubisco_LSMT_subst-bd_sf"/>
</dbReference>
<dbReference type="EMBL" id="UINC01026636">
    <property type="protein sequence ID" value="SVB04431.1"/>
    <property type="molecule type" value="Genomic_DNA"/>
</dbReference>
<dbReference type="InterPro" id="IPR001214">
    <property type="entry name" value="SET_dom"/>
</dbReference>
<accession>A0A382AT05</accession>
<dbReference type="SUPFAM" id="SSF82199">
    <property type="entry name" value="SET domain"/>
    <property type="match status" value="1"/>
</dbReference>
<dbReference type="PROSITE" id="PS50280">
    <property type="entry name" value="SET"/>
    <property type="match status" value="1"/>
</dbReference>
<dbReference type="InterPro" id="IPR015353">
    <property type="entry name" value="Rubisco_LSMT_subst-bd"/>
</dbReference>
<keyword evidence="1" id="KW-0489">Methyltransferase</keyword>
<dbReference type="GO" id="GO:0032259">
    <property type="term" value="P:methylation"/>
    <property type="evidence" value="ECO:0007669"/>
    <property type="project" value="UniProtKB-KW"/>
</dbReference>
<dbReference type="SUPFAM" id="SSF81822">
    <property type="entry name" value="RuBisCo LSMT C-terminal, substrate-binding domain"/>
    <property type="match status" value="1"/>
</dbReference>
<proteinExistence type="predicted"/>
<keyword evidence="3" id="KW-0949">S-adenosyl-L-methionine</keyword>
<dbReference type="InterPro" id="IPR050600">
    <property type="entry name" value="SETD3_SETD6_MTase"/>
</dbReference>